<evidence type="ECO:0000313" key="1">
    <source>
        <dbReference type="Ensembl" id="ENSGACP00000021485.1"/>
    </source>
</evidence>
<protein>
    <submittedName>
        <fullName evidence="1">Uncharacterized protein</fullName>
    </submittedName>
</protein>
<accession>G3PV48</accession>
<reference evidence="1" key="1">
    <citation type="submission" date="2006-01" db="EMBL/GenBank/DDBJ databases">
        <authorList>
            <person name="Lindblad-Toh K."/>
            <person name="Mauceli E."/>
            <person name="Grabherr M."/>
            <person name="Chang J.L."/>
            <person name="Lander E.S."/>
        </authorList>
    </citation>
    <scope>NUCLEOTIDE SEQUENCE [LARGE SCALE GENOMIC DNA]</scope>
</reference>
<dbReference type="Bgee" id="ENSGACG00000016285">
    <property type="expression patterns" value="Expressed in liver and 7 other cell types or tissues"/>
</dbReference>
<dbReference type="Ensembl" id="ENSGACT00000021526.1">
    <property type="protein sequence ID" value="ENSGACP00000021485.1"/>
    <property type="gene ID" value="ENSGACG00000016285.1"/>
</dbReference>
<reference evidence="1" key="2">
    <citation type="submission" date="2024-04" db="UniProtKB">
        <authorList>
            <consortium name="Ensembl"/>
        </authorList>
    </citation>
    <scope>IDENTIFICATION</scope>
</reference>
<dbReference type="AlphaFoldDB" id="G3PV48"/>
<organism evidence="1">
    <name type="scientific">Gasterosteus aculeatus</name>
    <name type="common">Three-spined stickleback</name>
    <dbReference type="NCBI Taxonomy" id="69293"/>
    <lineage>
        <taxon>Eukaryota</taxon>
        <taxon>Metazoa</taxon>
        <taxon>Chordata</taxon>
        <taxon>Craniata</taxon>
        <taxon>Vertebrata</taxon>
        <taxon>Euteleostomi</taxon>
        <taxon>Actinopterygii</taxon>
        <taxon>Neopterygii</taxon>
        <taxon>Teleostei</taxon>
        <taxon>Neoteleostei</taxon>
        <taxon>Acanthomorphata</taxon>
        <taxon>Eupercaria</taxon>
        <taxon>Perciformes</taxon>
        <taxon>Cottioidei</taxon>
        <taxon>Gasterosteales</taxon>
        <taxon>Gasterosteidae</taxon>
        <taxon>Gasterosteus</taxon>
    </lineage>
</organism>
<name>G3PV48_GASAC</name>
<sequence length="81" mass="9037">MQLKDLLYFISHAAVWRSISATSRVGSRTSSLLGVRRARLTASTSPWISVSSHARQTAPSGHVMNFSKHILCLICLTMWHL</sequence>
<proteinExistence type="predicted"/>